<protein>
    <recommendedName>
        <fullName evidence="2">DUF1995 domain-containing protein</fullName>
    </recommendedName>
</protein>
<organism evidence="3 4">
    <name type="scientific">Cylindrotheca closterium</name>
    <dbReference type="NCBI Taxonomy" id="2856"/>
    <lineage>
        <taxon>Eukaryota</taxon>
        <taxon>Sar</taxon>
        <taxon>Stramenopiles</taxon>
        <taxon>Ochrophyta</taxon>
        <taxon>Bacillariophyta</taxon>
        <taxon>Bacillariophyceae</taxon>
        <taxon>Bacillariophycidae</taxon>
        <taxon>Bacillariales</taxon>
        <taxon>Bacillariaceae</taxon>
        <taxon>Cylindrotheca</taxon>
    </lineage>
</organism>
<comment type="caution">
    <text evidence="3">The sequence shown here is derived from an EMBL/GenBank/DDBJ whole genome shotgun (WGS) entry which is preliminary data.</text>
</comment>
<dbReference type="Proteomes" id="UP001295423">
    <property type="component" value="Unassembled WGS sequence"/>
</dbReference>
<reference evidence="3" key="1">
    <citation type="submission" date="2023-08" db="EMBL/GenBank/DDBJ databases">
        <authorList>
            <person name="Audoor S."/>
            <person name="Bilcke G."/>
        </authorList>
    </citation>
    <scope>NUCLEOTIDE SEQUENCE</scope>
</reference>
<sequence>MTLPIMMSTEILLLLLLLLYCEAYSVGGFSHSPASVPKLPENPEDVARQASASIQRAVLDGGIHRQTIRLPLSESMYARKEESFVADRAIGWQGGPQETYRFVSPMTESVLRQISLNDDKNSGLTPKIQRQILLDFDGSALLNAQSPMGALYDSLALVQPNTDNYYMELIEKVENEFSDTPGKAKRLFLLINPAWKDDPSSWGIFQSKKAKDKILDRYETTFALDQFIVKGNKISLFKSYPFDWTAYWTQLRPSGTRESDDSSIEGATLLGSMPKRPTYLEVENMLDSAMAARS</sequence>
<evidence type="ECO:0000259" key="2">
    <source>
        <dbReference type="Pfam" id="PF09353"/>
    </source>
</evidence>
<dbReference type="PANTHER" id="PTHR35509:SF4">
    <property type="entry name" value="DUF1995 DOMAIN-CONTAINING PROTEIN"/>
    <property type="match status" value="1"/>
</dbReference>
<dbReference type="PANTHER" id="PTHR35509">
    <property type="entry name" value="DOMAIN PROTEIN, PUTATIVE (DUF1995)-RELATED"/>
    <property type="match status" value="1"/>
</dbReference>
<gene>
    <name evidence="3" type="ORF">CYCCA115_LOCUS23474</name>
</gene>
<feature type="chain" id="PRO_5041993047" description="DUF1995 domain-containing protein" evidence="1">
    <location>
        <begin position="24"/>
        <end position="294"/>
    </location>
</feature>
<dbReference type="EMBL" id="CAKOGP040002413">
    <property type="protein sequence ID" value="CAJ1968946.1"/>
    <property type="molecule type" value="Genomic_DNA"/>
</dbReference>
<dbReference type="AlphaFoldDB" id="A0AAD2GBZ0"/>
<proteinExistence type="predicted"/>
<accession>A0AAD2GBZ0</accession>
<keyword evidence="1" id="KW-0732">Signal</keyword>
<keyword evidence="4" id="KW-1185">Reference proteome</keyword>
<dbReference type="Pfam" id="PF09353">
    <property type="entry name" value="DUF1995"/>
    <property type="match status" value="1"/>
</dbReference>
<name>A0AAD2GBZ0_9STRA</name>
<evidence type="ECO:0000313" key="3">
    <source>
        <dbReference type="EMBL" id="CAJ1968946.1"/>
    </source>
</evidence>
<dbReference type="InterPro" id="IPR018962">
    <property type="entry name" value="DUF1995"/>
</dbReference>
<feature type="signal peptide" evidence="1">
    <location>
        <begin position="1"/>
        <end position="23"/>
    </location>
</feature>
<feature type="domain" description="DUF1995" evidence="2">
    <location>
        <begin position="40"/>
        <end position="284"/>
    </location>
</feature>
<dbReference type="InterPro" id="IPR053021">
    <property type="entry name" value="Chloroplast_ADK"/>
</dbReference>
<evidence type="ECO:0000313" key="4">
    <source>
        <dbReference type="Proteomes" id="UP001295423"/>
    </source>
</evidence>
<evidence type="ECO:0000256" key="1">
    <source>
        <dbReference type="SAM" id="SignalP"/>
    </source>
</evidence>